<evidence type="ECO:0000313" key="1">
    <source>
        <dbReference type="EMBL" id="JAH14483.1"/>
    </source>
</evidence>
<reference evidence="1" key="1">
    <citation type="submission" date="2014-11" db="EMBL/GenBank/DDBJ databases">
        <authorList>
            <person name="Amaro Gonzalez C."/>
        </authorList>
    </citation>
    <scope>NUCLEOTIDE SEQUENCE</scope>
</reference>
<sequence length="22" mass="2772">MRHERSISLTDCCRRWWQFGTC</sequence>
<name>A0A0E9QEE8_ANGAN</name>
<dbReference type="AlphaFoldDB" id="A0A0E9QEE8"/>
<protein>
    <submittedName>
        <fullName evidence="1">Uncharacterized protein</fullName>
    </submittedName>
</protein>
<proteinExistence type="predicted"/>
<organism evidence="1">
    <name type="scientific">Anguilla anguilla</name>
    <name type="common">European freshwater eel</name>
    <name type="synonym">Muraena anguilla</name>
    <dbReference type="NCBI Taxonomy" id="7936"/>
    <lineage>
        <taxon>Eukaryota</taxon>
        <taxon>Metazoa</taxon>
        <taxon>Chordata</taxon>
        <taxon>Craniata</taxon>
        <taxon>Vertebrata</taxon>
        <taxon>Euteleostomi</taxon>
        <taxon>Actinopterygii</taxon>
        <taxon>Neopterygii</taxon>
        <taxon>Teleostei</taxon>
        <taxon>Anguilliformes</taxon>
        <taxon>Anguillidae</taxon>
        <taxon>Anguilla</taxon>
    </lineage>
</organism>
<reference evidence="1" key="2">
    <citation type="journal article" date="2015" name="Fish Shellfish Immunol.">
        <title>Early steps in the European eel (Anguilla anguilla)-Vibrio vulnificus interaction in the gills: Role of the RtxA13 toxin.</title>
        <authorList>
            <person name="Callol A."/>
            <person name="Pajuelo D."/>
            <person name="Ebbesson L."/>
            <person name="Teles M."/>
            <person name="MacKenzie S."/>
            <person name="Amaro C."/>
        </authorList>
    </citation>
    <scope>NUCLEOTIDE SEQUENCE</scope>
</reference>
<accession>A0A0E9QEE8</accession>
<dbReference type="EMBL" id="GBXM01094094">
    <property type="protein sequence ID" value="JAH14483.1"/>
    <property type="molecule type" value="Transcribed_RNA"/>
</dbReference>